<dbReference type="KEGG" id="mtw:CQW49_03525"/>
<sequence length="73" mass="7978">MNAIRNAVTAAVSLVPAAALAHPGDHPADLAWDLAHIFTQPDHLLTIAFGLGWAAMVVAVGYWFKPWRSESWR</sequence>
<keyword evidence="1" id="KW-0812">Transmembrane</keyword>
<keyword evidence="1" id="KW-1133">Transmembrane helix</keyword>
<dbReference type="Proteomes" id="UP000230709">
    <property type="component" value="Chromosome"/>
</dbReference>
<keyword evidence="4" id="KW-1185">Reference proteome</keyword>
<dbReference type="EMBL" id="CP023737">
    <property type="protein sequence ID" value="ATQ67058.1"/>
    <property type="molecule type" value="Genomic_DNA"/>
</dbReference>
<keyword evidence="1" id="KW-0472">Membrane</keyword>
<proteinExistence type="predicted"/>
<evidence type="ECO:0000256" key="1">
    <source>
        <dbReference type="SAM" id="Phobius"/>
    </source>
</evidence>
<dbReference type="AlphaFoldDB" id="A0A2D2CW85"/>
<name>A0A2D2CW85_METT3</name>
<evidence type="ECO:0000313" key="4">
    <source>
        <dbReference type="Proteomes" id="UP000230709"/>
    </source>
</evidence>
<dbReference type="RefSeq" id="WP_003612192.1">
    <property type="nucleotide sequence ID" value="NZ_ADVE02000001.1"/>
</dbReference>
<evidence type="ECO:0000313" key="3">
    <source>
        <dbReference type="EMBL" id="ATQ67058.1"/>
    </source>
</evidence>
<feature type="transmembrane region" description="Helical" evidence="1">
    <location>
        <begin position="45"/>
        <end position="64"/>
    </location>
</feature>
<protein>
    <submittedName>
        <fullName evidence="3">Uncharacterized protein</fullName>
    </submittedName>
</protein>
<dbReference type="STRING" id="595536.GCA_000178815_04455"/>
<gene>
    <name evidence="3" type="ORF">CQW49_03525</name>
</gene>
<keyword evidence="2" id="KW-0732">Signal</keyword>
<reference evidence="4" key="1">
    <citation type="submission" date="2017-10" db="EMBL/GenBank/DDBJ databases">
        <title>Completed PacBio SMRT sequence of Methylosinus trichosporium OB3b reveals presence of a third large plasmid.</title>
        <authorList>
            <person name="Charles T.C."/>
            <person name="Lynch M.D.J."/>
            <person name="Heil J.R."/>
            <person name="Cheng J."/>
        </authorList>
    </citation>
    <scope>NUCLEOTIDE SEQUENCE [LARGE SCALE GENOMIC DNA]</scope>
    <source>
        <strain evidence="4">OB3b</strain>
    </source>
</reference>
<accession>A0A2D2CW85</accession>
<feature type="chain" id="PRO_5013877748" evidence="2">
    <location>
        <begin position="22"/>
        <end position="73"/>
    </location>
</feature>
<organism evidence="3 4">
    <name type="scientific">Methylosinus trichosporium (strain ATCC 35070 / NCIMB 11131 / UNIQEM 75 / OB3b)</name>
    <dbReference type="NCBI Taxonomy" id="595536"/>
    <lineage>
        <taxon>Bacteria</taxon>
        <taxon>Pseudomonadati</taxon>
        <taxon>Pseudomonadota</taxon>
        <taxon>Alphaproteobacteria</taxon>
        <taxon>Hyphomicrobiales</taxon>
        <taxon>Methylocystaceae</taxon>
        <taxon>Methylosinus</taxon>
    </lineage>
</organism>
<evidence type="ECO:0000256" key="2">
    <source>
        <dbReference type="SAM" id="SignalP"/>
    </source>
</evidence>
<feature type="signal peptide" evidence="2">
    <location>
        <begin position="1"/>
        <end position="21"/>
    </location>
</feature>